<sequence length="165" mass="18604">MGEAPAVRESPRTRLFRAAMNLYPAYRGTGGRVVRISADWREVLVRLPLNWRTRNYMGTIFGGSIYAAVDPFYALMLIKNLGDGYEVWDKAASVRFRRPGRQTLYARFVLGEEEIEAVRAATAGGSPADRRYTVDLKTASGEVCAVVEKVVYVRREAPRERREVG</sequence>
<dbReference type="SUPFAM" id="SSF54637">
    <property type="entry name" value="Thioesterase/thiol ester dehydrase-isomerase"/>
    <property type="match status" value="1"/>
</dbReference>
<dbReference type="Pfam" id="PF14539">
    <property type="entry name" value="DUF4442"/>
    <property type="match status" value="1"/>
</dbReference>
<dbReference type="RefSeq" id="WP_143527487.1">
    <property type="nucleotide sequence ID" value="NZ_AP019791.1"/>
</dbReference>
<dbReference type="InterPro" id="IPR027961">
    <property type="entry name" value="DUF4442"/>
</dbReference>
<evidence type="ECO:0000313" key="1">
    <source>
        <dbReference type="EMBL" id="BBL79487.1"/>
    </source>
</evidence>
<dbReference type="Proteomes" id="UP000318065">
    <property type="component" value="Chromosome"/>
</dbReference>
<dbReference type="EMBL" id="AP019791">
    <property type="protein sequence ID" value="BBL79487.1"/>
    <property type="molecule type" value="Genomic_DNA"/>
</dbReference>
<keyword evidence="2" id="KW-1185">Reference proteome</keyword>
<reference evidence="1" key="1">
    <citation type="journal article" date="2019" name="Microbiol. Resour. Announc.">
        <title>Complete Genome Sequence of Rubrobacter xylanophilus Strain AA3-22, Isolated from Arima Onsen in Japan.</title>
        <authorList>
            <person name="Tomariguchi N."/>
            <person name="Miyazaki K."/>
        </authorList>
    </citation>
    <scope>NUCLEOTIDE SEQUENCE [LARGE SCALE GENOMIC DNA]</scope>
    <source>
        <strain evidence="1">AA3-22</strain>
    </source>
</reference>
<dbReference type="InterPro" id="IPR029069">
    <property type="entry name" value="HotDog_dom_sf"/>
</dbReference>
<dbReference type="OrthoDB" id="9814774at2"/>
<dbReference type="Gene3D" id="3.10.129.10">
    <property type="entry name" value="Hotdog Thioesterase"/>
    <property type="match status" value="1"/>
</dbReference>
<accession>A0A510HM26</accession>
<evidence type="ECO:0008006" key="3">
    <source>
        <dbReference type="Google" id="ProtNLM"/>
    </source>
</evidence>
<proteinExistence type="predicted"/>
<evidence type="ECO:0000313" key="2">
    <source>
        <dbReference type="Proteomes" id="UP000318065"/>
    </source>
</evidence>
<organism evidence="1 2">
    <name type="scientific">Rubrobacter xylanophilus</name>
    <dbReference type="NCBI Taxonomy" id="49319"/>
    <lineage>
        <taxon>Bacteria</taxon>
        <taxon>Bacillati</taxon>
        <taxon>Actinomycetota</taxon>
        <taxon>Rubrobacteria</taxon>
        <taxon>Rubrobacterales</taxon>
        <taxon>Rubrobacteraceae</taxon>
        <taxon>Rubrobacter</taxon>
    </lineage>
</organism>
<dbReference type="AlphaFoldDB" id="A0A510HM26"/>
<gene>
    <name evidence="1" type="ORF">RxyAA322_13410</name>
</gene>
<protein>
    <recommendedName>
        <fullName evidence="3">DUF4442 domain-containing protein</fullName>
    </recommendedName>
</protein>
<name>A0A510HM26_9ACTN</name>